<reference evidence="5" key="1">
    <citation type="journal article" date="2021" name="Nat. Commun.">
        <title>Genetic determinants of endophytism in the Arabidopsis root mycobiome.</title>
        <authorList>
            <person name="Mesny F."/>
            <person name="Miyauchi S."/>
            <person name="Thiergart T."/>
            <person name="Pickel B."/>
            <person name="Atanasova L."/>
            <person name="Karlsson M."/>
            <person name="Huettel B."/>
            <person name="Barry K.W."/>
            <person name="Haridas S."/>
            <person name="Chen C."/>
            <person name="Bauer D."/>
            <person name="Andreopoulos W."/>
            <person name="Pangilinan J."/>
            <person name="LaButti K."/>
            <person name="Riley R."/>
            <person name="Lipzen A."/>
            <person name="Clum A."/>
            <person name="Drula E."/>
            <person name="Henrissat B."/>
            <person name="Kohler A."/>
            <person name="Grigoriev I.V."/>
            <person name="Martin F.M."/>
            <person name="Hacquard S."/>
        </authorList>
    </citation>
    <scope>NUCLEOTIDE SEQUENCE</scope>
    <source>
        <strain evidence="5">MPI-CAGE-AT-0021</strain>
    </source>
</reference>
<dbReference type="InterPro" id="IPR013785">
    <property type="entry name" value="Aldolase_TIM"/>
</dbReference>
<dbReference type="Gene3D" id="3.20.20.70">
    <property type="entry name" value="Aldolase class I"/>
    <property type="match status" value="1"/>
</dbReference>
<evidence type="ECO:0000256" key="4">
    <source>
        <dbReference type="ARBA" id="ARBA00023002"/>
    </source>
</evidence>
<organism evidence="5 6">
    <name type="scientific">Dactylonectria estremocensis</name>
    <dbReference type="NCBI Taxonomy" id="1079267"/>
    <lineage>
        <taxon>Eukaryota</taxon>
        <taxon>Fungi</taxon>
        <taxon>Dikarya</taxon>
        <taxon>Ascomycota</taxon>
        <taxon>Pezizomycotina</taxon>
        <taxon>Sordariomycetes</taxon>
        <taxon>Hypocreomycetidae</taxon>
        <taxon>Hypocreales</taxon>
        <taxon>Nectriaceae</taxon>
        <taxon>Dactylonectria</taxon>
    </lineage>
</organism>
<evidence type="ECO:0000313" key="6">
    <source>
        <dbReference type="Proteomes" id="UP000717696"/>
    </source>
</evidence>
<dbReference type="PANTHER" id="PTHR43656">
    <property type="entry name" value="BINDING OXIDOREDUCTASE, PUTATIVE (AFU_ORTHOLOGUE AFUA_2G08260)-RELATED"/>
    <property type="match status" value="1"/>
</dbReference>
<dbReference type="InterPro" id="IPR051799">
    <property type="entry name" value="NADH_flavin_oxidoreductase"/>
</dbReference>
<dbReference type="EMBL" id="JAGMUU010000036">
    <property type="protein sequence ID" value="KAH7116496.1"/>
    <property type="molecule type" value="Genomic_DNA"/>
</dbReference>
<dbReference type="AlphaFoldDB" id="A0A9P9DC40"/>
<keyword evidence="6" id="KW-1185">Reference proteome</keyword>
<sequence>MSSIVGNVENKVFRDLSKEKRHKLLEKGTVETKVFVTGGLRTARAMVKALGVVDGIGLARPLCAEPNLPKDILEGRVKTGAVVLKIDNKDYGLTEIVAEMQIQ</sequence>
<comment type="similarity">
    <text evidence="1">Belongs to the NADH:flavin oxidoreductase/NADH oxidase family.</text>
</comment>
<evidence type="ECO:0000256" key="2">
    <source>
        <dbReference type="ARBA" id="ARBA00022630"/>
    </source>
</evidence>
<name>A0A9P9DC40_9HYPO</name>
<comment type="caution">
    <text evidence="5">The sequence shown here is derived from an EMBL/GenBank/DDBJ whole genome shotgun (WGS) entry which is preliminary data.</text>
</comment>
<evidence type="ECO:0000313" key="5">
    <source>
        <dbReference type="EMBL" id="KAH7116496.1"/>
    </source>
</evidence>
<evidence type="ECO:0000256" key="3">
    <source>
        <dbReference type="ARBA" id="ARBA00022643"/>
    </source>
</evidence>
<dbReference type="PANTHER" id="PTHR43656:SF5">
    <property type="entry name" value="NADH:FLAVIN OXIDOREDUCTASE_NADH OXIDASE N-TERMINAL DOMAIN-CONTAINING PROTEIN"/>
    <property type="match status" value="1"/>
</dbReference>
<accession>A0A9P9DC40</accession>
<gene>
    <name evidence="5" type="ORF">B0J13DRAFT_630337</name>
</gene>
<keyword evidence="2" id="KW-0285">Flavoprotein</keyword>
<protein>
    <submittedName>
        <fullName evidence="5">Uncharacterized protein</fullName>
    </submittedName>
</protein>
<dbReference type="Proteomes" id="UP000717696">
    <property type="component" value="Unassembled WGS sequence"/>
</dbReference>
<dbReference type="GO" id="GO:0016491">
    <property type="term" value="F:oxidoreductase activity"/>
    <property type="evidence" value="ECO:0007669"/>
    <property type="project" value="UniProtKB-KW"/>
</dbReference>
<keyword evidence="3" id="KW-0288">FMN</keyword>
<proteinExistence type="inferred from homology"/>
<dbReference type="SUPFAM" id="SSF51395">
    <property type="entry name" value="FMN-linked oxidoreductases"/>
    <property type="match status" value="1"/>
</dbReference>
<evidence type="ECO:0000256" key="1">
    <source>
        <dbReference type="ARBA" id="ARBA00005979"/>
    </source>
</evidence>
<keyword evidence="4" id="KW-0560">Oxidoreductase</keyword>
<dbReference type="OrthoDB" id="1663137at2759"/>